<dbReference type="Proteomes" id="UP000472272">
    <property type="component" value="Chromosome 16"/>
</dbReference>
<reference evidence="1" key="2">
    <citation type="submission" date="2025-08" db="UniProtKB">
        <authorList>
            <consortium name="Ensembl"/>
        </authorList>
    </citation>
    <scope>IDENTIFICATION</scope>
</reference>
<evidence type="ECO:0000313" key="1">
    <source>
        <dbReference type="Ensembl" id="ENSPMRP00000027773.1"/>
    </source>
</evidence>
<reference evidence="1" key="3">
    <citation type="submission" date="2025-09" db="UniProtKB">
        <authorList>
            <consortium name="Ensembl"/>
        </authorList>
    </citation>
    <scope>IDENTIFICATION</scope>
</reference>
<dbReference type="Ensembl" id="ENSPMRT00000029460.1">
    <property type="protein sequence ID" value="ENSPMRP00000027773.1"/>
    <property type="gene ID" value="ENSPMRG00000017930.1"/>
</dbReference>
<accession>A0A670JRX2</accession>
<reference evidence="1 2" key="1">
    <citation type="journal article" date="2019" name="Proc. Natl. Acad. Sci. U.S.A.">
        <title>Regulatory changes in pterin and carotenoid genes underlie balanced color polymorphisms in the wall lizard.</title>
        <authorList>
            <person name="Andrade P."/>
            <person name="Pinho C."/>
            <person name="Perez I de Lanuza G."/>
            <person name="Afonso S."/>
            <person name="Brejcha J."/>
            <person name="Rubin C.J."/>
            <person name="Wallerman O."/>
            <person name="Pereira P."/>
            <person name="Sabatino S.J."/>
            <person name="Bellati A."/>
            <person name="Pellitteri-Rosa D."/>
            <person name="Bosakova Z."/>
            <person name="Bunikis I."/>
            <person name="Carretero M.A."/>
            <person name="Feiner N."/>
            <person name="Marsik P."/>
            <person name="Pauperio F."/>
            <person name="Salvi D."/>
            <person name="Soler L."/>
            <person name="While G.M."/>
            <person name="Uller T."/>
            <person name="Font E."/>
            <person name="Andersson L."/>
            <person name="Carneiro M."/>
        </authorList>
    </citation>
    <scope>NUCLEOTIDE SEQUENCE</scope>
</reference>
<evidence type="ECO:0000313" key="2">
    <source>
        <dbReference type="Proteomes" id="UP000472272"/>
    </source>
</evidence>
<dbReference type="AlphaFoldDB" id="A0A670JRX2"/>
<sequence>VRNPQTGALPIHVLHAYAPTHTCMCCVLTTTTFPVLQRSIGRRLYDEDDDLSDVEEIVSIRGFNLEEKLRSKMYRGDFVRPMEGKGNPGRLSKAWARACKFLFNSEVLCMHPELGLEDASTN</sequence>
<organism evidence="1 2">
    <name type="scientific">Podarcis muralis</name>
    <name type="common">Wall lizard</name>
    <name type="synonym">Lacerta muralis</name>
    <dbReference type="NCBI Taxonomy" id="64176"/>
    <lineage>
        <taxon>Eukaryota</taxon>
        <taxon>Metazoa</taxon>
        <taxon>Chordata</taxon>
        <taxon>Craniata</taxon>
        <taxon>Vertebrata</taxon>
        <taxon>Euteleostomi</taxon>
        <taxon>Lepidosauria</taxon>
        <taxon>Squamata</taxon>
        <taxon>Bifurcata</taxon>
        <taxon>Unidentata</taxon>
        <taxon>Episquamata</taxon>
        <taxon>Laterata</taxon>
        <taxon>Lacertibaenia</taxon>
        <taxon>Lacertidae</taxon>
        <taxon>Podarcis</taxon>
    </lineage>
</organism>
<dbReference type="GeneTree" id="ENSGT00950000186270"/>
<proteinExistence type="predicted"/>
<protein>
    <submittedName>
        <fullName evidence="1">Uncharacterized protein</fullName>
    </submittedName>
</protein>
<keyword evidence="2" id="KW-1185">Reference proteome</keyword>
<name>A0A670JRX2_PODMU</name>